<accession>A0ACC4AHH7</accession>
<reference evidence="1 2" key="1">
    <citation type="journal article" date="2024" name="Plant Biotechnol. J.">
        <title>Genome and CRISPR/Cas9 system of a widespread forest tree (Populus alba) in the world.</title>
        <authorList>
            <person name="Liu Y.J."/>
            <person name="Jiang P.F."/>
            <person name="Han X.M."/>
            <person name="Li X.Y."/>
            <person name="Wang H.M."/>
            <person name="Wang Y.J."/>
            <person name="Wang X.X."/>
            <person name="Zeng Q.Y."/>
        </authorList>
    </citation>
    <scope>NUCLEOTIDE SEQUENCE [LARGE SCALE GENOMIC DNA]</scope>
    <source>
        <strain evidence="2">cv. PAL-ZL1</strain>
    </source>
</reference>
<comment type="caution">
    <text evidence="1">The sequence shown here is derived from an EMBL/GenBank/DDBJ whole genome shotgun (WGS) entry which is preliminary data.</text>
</comment>
<dbReference type="EMBL" id="RCHU02000019">
    <property type="protein sequence ID" value="KAL3565632.1"/>
    <property type="molecule type" value="Genomic_DNA"/>
</dbReference>
<keyword evidence="2" id="KW-1185">Reference proteome</keyword>
<evidence type="ECO:0000313" key="2">
    <source>
        <dbReference type="Proteomes" id="UP000309997"/>
    </source>
</evidence>
<evidence type="ECO:0000313" key="1">
    <source>
        <dbReference type="EMBL" id="KAL3565632.1"/>
    </source>
</evidence>
<name>A0ACC4AHH7_POPAL</name>
<sequence length="268" mass="30968">MGAYRADDDYDYLFKLVLIGDSGVGKSNLLSRFTRNEFSLESKSTIGVEFATRSIHVDDKVVKAQIWDTAGQERYRAITSAYYRGAVGALLVYDVTRHVTFENVERWLKELRDHTDSNITPFRHMNVKMDSCSPIACLETTKLLEVERKLNCLRLWIQEAYAFDCHSFFLLSFDCSFASNSQTEVEDLHRFNIWLREMKKFVCYISQRQPSLVPPPRIMSKEGRSWTELNEIEGVLVLYFKDFFAASEIDSERKVPDSVDSMVTPAMS</sequence>
<gene>
    <name evidence="1" type="ORF">D5086_033678</name>
</gene>
<dbReference type="Proteomes" id="UP000309997">
    <property type="component" value="Unassembled WGS sequence"/>
</dbReference>
<organism evidence="1 2">
    <name type="scientific">Populus alba</name>
    <name type="common">White poplar</name>
    <dbReference type="NCBI Taxonomy" id="43335"/>
    <lineage>
        <taxon>Eukaryota</taxon>
        <taxon>Viridiplantae</taxon>
        <taxon>Streptophyta</taxon>
        <taxon>Embryophyta</taxon>
        <taxon>Tracheophyta</taxon>
        <taxon>Spermatophyta</taxon>
        <taxon>Magnoliopsida</taxon>
        <taxon>eudicotyledons</taxon>
        <taxon>Gunneridae</taxon>
        <taxon>Pentapetalae</taxon>
        <taxon>rosids</taxon>
        <taxon>fabids</taxon>
        <taxon>Malpighiales</taxon>
        <taxon>Salicaceae</taxon>
        <taxon>Saliceae</taxon>
        <taxon>Populus</taxon>
    </lineage>
</organism>
<proteinExistence type="predicted"/>
<protein>
    <submittedName>
        <fullName evidence="1">Uncharacterized protein</fullName>
    </submittedName>
</protein>